<protein>
    <submittedName>
        <fullName evidence="1">Uncharacterized protein</fullName>
    </submittedName>
</protein>
<evidence type="ECO:0000313" key="1">
    <source>
        <dbReference type="EMBL" id="KAJ7763162.1"/>
    </source>
</evidence>
<proteinExistence type="predicted"/>
<dbReference type="AlphaFoldDB" id="A0AAD7JFC9"/>
<dbReference type="EMBL" id="JARJLG010000041">
    <property type="protein sequence ID" value="KAJ7763162.1"/>
    <property type="molecule type" value="Genomic_DNA"/>
</dbReference>
<sequence length="186" mass="21333">MSRVSIWSGGMCQLAAPSSQQLIKTLQPTEKDYIGIGLLGAAIMIYVAHHKRPSTRLDHLNKVITEETEILERASAECLRDHVCLTAARRQLLQVKWSASNIQSRRLETESMSWKIYLQEMWDISLNLDKCESQLTMEAKHQRKLSEDINETEKILNAVVHSPIEGHGRFFNNSEYGHRIYQEGAR</sequence>
<reference evidence="1" key="1">
    <citation type="submission" date="2023-03" db="EMBL/GenBank/DDBJ databases">
        <title>Massive genome expansion in bonnet fungi (Mycena s.s.) driven by repeated elements and novel gene families across ecological guilds.</title>
        <authorList>
            <consortium name="Lawrence Berkeley National Laboratory"/>
            <person name="Harder C.B."/>
            <person name="Miyauchi S."/>
            <person name="Viragh M."/>
            <person name="Kuo A."/>
            <person name="Thoen E."/>
            <person name="Andreopoulos B."/>
            <person name="Lu D."/>
            <person name="Skrede I."/>
            <person name="Drula E."/>
            <person name="Henrissat B."/>
            <person name="Morin E."/>
            <person name="Kohler A."/>
            <person name="Barry K."/>
            <person name="LaButti K."/>
            <person name="Morin E."/>
            <person name="Salamov A."/>
            <person name="Lipzen A."/>
            <person name="Mereny Z."/>
            <person name="Hegedus B."/>
            <person name="Baldrian P."/>
            <person name="Stursova M."/>
            <person name="Weitz H."/>
            <person name="Taylor A."/>
            <person name="Grigoriev I.V."/>
            <person name="Nagy L.G."/>
            <person name="Martin F."/>
            <person name="Kauserud H."/>
        </authorList>
    </citation>
    <scope>NUCLEOTIDE SEQUENCE</scope>
    <source>
        <strain evidence="1">CBHHK188m</strain>
    </source>
</reference>
<comment type="caution">
    <text evidence="1">The sequence shown here is derived from an EMBL/GenBank/DDBJ whole genome shotgun (WGS) entry which is preliminary data.</text>
</comment>
<name>A0AAD7JFC9_9AGAR</name>
<dbReference type="Proteomes" id="UP001215280">
    <property type="component" value="Unassembled WGS sequence"/>
</dbReference>
<accession>A0AAD7JFC9</accession>
<evidence type="ECO:0000313" key="2">
    <source>
        <dbReference type="Proteomes" id="UP001215280"/>
    </source>
</evidence>
<gene>
    <name evidence="1" type="ORF">DFH07DRAFT_770893</name>
</gene>
<keyword evidence="2" id="KW-1185">Reference proteome</keyword>
<organism evidence="1 2">
    <name type="scientific">Mycena maculata</name>
    <dbReference type="NCBI Taxonomy" id="230809"/>
    <lineage>
        <taxon>Eukaryota</taxon>
        <taxon>Fungi</taxon>
        <taxon>Dikarya</taxon>
        <taxon>Basidiomycota</taxon>
        <taxon>Agaricomycotina</taxon>
        <taxon>Agaricomycetes</taxon>
        <taxon>Agaricomycetidae</taxon>
        <taxon>Agaricales</taxon>
        <taxon>Marasmiineae</taxon>
        <taxon>Mycenaceae</taxon>
        <taxon>Mycena</taxon>
    </lineage>
</organism>